<name>A0A916UWU5_9HYPH</name>
<dbReference type="PANTHER" id="PTHR11895">
    <property type="entry name" value="TRANSAMIDASE"/>
    <property type="match status" value="1"/>
</dbReference>
<evidence type="ECO:0000313" key="3">
    <source>
        <dbReference type="Proteomes" id="UP000637002"/>
    </source>
</evidence>
<dbReference type="SUPFAM" id="SSF75304">
    <property type="entry name" value="Amidase signature (AS) enzymes"/>
    <property type="match status" value="1"/>
</dbReference>
<dbReference type="EMBL" id="BMGG01000011">
    <property type="protein sequence ID" value="GGC91106.1"/>
    <property type="molecule type" value="Genomic_DNA"/>
</dbReference>
<dbReference type="Proteomes" id="UP000637002">
    <property type="component" value="Unassembled WGS sequence"/>
</dbReference>
<reference evidence="2" key="2">
    <citation type="submission" date="2020-09" db="EMBL/GenBank/DDBJ databases">
        <authorList>
            <person name="Sun Q."/>
            <person name="Zhou Y."/>
        </authorList>
    </citation>
    <scope>NUCLEOTIDE SEQUENCE</scope>
    <source>
        <strain evidence="2">CGMCC 1.12919</strain>
    </source>
</reference>
<keyword evidence="3" id="KW-1185">Reference proteome</keyword>
<dbReference type="InterPro" id="IPR023631">
    <property type="entry name" value="Amidase_dom"/>
</dbReference>
<proteinExistence type="predicted"/>
<evidence type="ECO:0000313" key="2">
    <source>
        <dbReference type="EMBL" id="GGC91106.1"/>
    </source>
</evidence>
<dbReference type="GO" id="GO:0003824">
    <property type="term" value="F:catalytic activity"/>
    <property type="evidence" value="ECO:0007669"/>
    <property type="project" value="InterPro"/>
</dbReference>
<dbReference type="InterPro" id="IPR000120">
    <property type="entry name" value="Amidase"/>
</dbReference>
<sequence>MSSPAALHDLTALDLVAGYRRRDISPVEVMDDVIARIGAWNPHINALYAFEPDAARAAARQSEARWRRGEPPGPLDGVPVTLKENIATKGVPMPLGSAATELVPQQADAPPAARLREAGAIAYTKTTMPEYGMLSSGLSLFHGLTRNPWDLSKNTGGSSAGAGAACAAGFGPLHLGSDIGGSVRLPANWCGIFALKPSNGRVPVDPPYFGRCAGPLTRTVADAALMMGVLSRPDWRDHMSLPPDALDWTALDGEVKGKRMGLMLDAGSGLPLDAEIRPVIIDAARAFAAAGAVVSEVGPVMDQDLLDGLDRFWRVRSWDDVRKLPPERRARLLPYIRAWAESGAACSALDVMHGYNGTMTIRAQAAQAFAELDYIVSPVAPVVSFPAEFASPTNDPGLPLQHIGFTVPWNMAENPAASINAGYSAAGFPIGLQIVGRRFDDIGVLRMARAFETMRGPQRPWPQPPA</sequence>
<dbReference type="AlphaFoldDB" id="A0A916UWU5"/>
<dbReference type="Gene3D" id="3.90.1300.10">
    <property type="entry name" value="Amidase signature (AS) domain"/>
    <property type="match status" value="1"/>
</dbReference>
<organism evidence="2 3">
    <name type="scientific">Chelatococcus reniformis</name>
    <dbReference type="NCBI Taxonomy" id="1494448"/>
    <lineage>
        <taxon>Bacteria</taxon>
        <taxon>Pseudomonadati</taxon>
        <taxon>Pseudomonadota</taxon>
        <taxon>Alphaproteobacteria</taxon>
        <taxon>Hyphomicrobiales</taxon>
        <taxon>Chelatococcaceae</taxon>
        <taxon>Chelatococcus</taxon>
    </lineage>
</organism>
<accession>A0A916UWU5</accession>
<comment type="caution">
    <text evidence="2">The sequence shown here is derived from an EMBL/GenBank/DDBJ whole genome shotgun (WGS) entry which is preliminary data.</text>
</comment>
<dbReference type="Pfam" id="PF01425">
    <property type="entry name" value="Amidase"/>
    <property type="match status" value="1"/>
</dbReference>
<reference evidence="2" key="1">
    <citation type="journal article" date="2014" name="Int. J. Syst. Evol. Microbiol.">
        <title>Complete genome sequence of Corynebacterium casei LMG S-19264T (=DSM 44701T), isolated from a smear-ripened cheese.</title>
        <authorList>
            <consortium name="US DOE Joint Genome Institute (JGI-PGF)"/>
            <person name="Walter F."/>
            <person name="Albersmeier A."/>
            <person name="Kalinowski J."/>
            <person name="Ruckert C."/>
        </authorList>
    </citation>
    <scope>NUCLEOTIDE SEQUENCE</scope>
    <source>
        <strain evidence="2">CGMCC 1.12919</strain>
    </source>
</reference>
<evidence type="ECO:0000259" key="1">
    <source>
        <dbReference type="Pfam" id="PF01425"/>
    </source>
</evidence>
<gene>
    <name evidence="2" type="primary">gatA</name>
    <name evidence="2" type="ORF">GCM10010994_56110</name>
</gene>
<dbReference type="InterPro" id="IPR036928">
    <property type="entry name" value="AS_sf"/>
</dbReference>
<dbReference type="PANTHER" id="PTHR11895:SF173">
    <property type="entry name" value="GLUTAMYL-TRNA AMIDOTRANSFERASE SUBUNIT A"/>
    <property type="match status" value="1"/>
</dbReference>
<feature type="domain" description="Amidase" evidence="1">
    <location>
        <begin position="29"/>
        <end position="444"/>
    </location>
</feature>
<protein>
    <submittedName>
        <fullName evidence="2">Amidase</fullName>
    </submittedName>
</protein>
<dbReference type="RefSeq" id="WP_188612468.1">
    <property type="nucleotide sequence ID" value="NZ_BMGG01000011.1"/>
</dbReference>
<dbReference type="NCBIfam" id="NF005450">
    <property type="entry name" value="PRK07042.1"/>
    <property type="match status" value="1"/>
</dbReference>